<dbReference type="InterPro" id="IPR051759">
    <property type="entry name" value="LIM-SH3_domain_protein"/>
</dbReference>
<keyword evidence="6" id="KW-0206">Cytoskeleton</keyword>
<evidence type="ECO:0000256" key="4">
    <source>
        <dbReference type="ARBA" id="ARBA00022737"/>
    </source>
</evidence>
<keyword evidence="7" id="KW-1133">Transmembrane helix</keyword>
<reference evidence="8" key="3">
    <citation type="submission" date="2025-09" db="UniProtKB">
        <authorList>
            <consortium name="Ensembl"/>
        </authorList>
    </citation>
    <scope>IDENTIFICATION</scope>
</reference>
<keyword evidence="7" id="KW-0472">Membrane</keyword>
<dbReference type="GO" id="GO:0005856">
    <property type="term" value="C:cytoskeleton"/>
    <property type="evidence" value="ECO:0007669"/>
    <property type="project" value="UniProtKB-SubCell"/>
</dbReference>
<reference evidence="8" key="2">
    <citation type="submission" date="2025-08" db="UniProtKB">
        <authorList>
            <consortium name="Ensembl"/>
        </authorList>
    </citation>
    <scope>IDENTIFICATION</scope>
</reference>
<accession>A0A8C9B1A8</accession>
<keyword evidence="9" id="KW-1185">Reference proteome</keyword>
<reference evidence="8" key="1">
    <citation type="submission" date="2019-08" db="EMBL/GenBank/DDBJ databases">
        <title>Phocoena sinus (Vaquita) genome, mPhoSin1, primary haplotype.</title>
        <authorList>
            <person name="Morin P."/>
            <person name="Mountcastle J."/>
            <person name="Fungtammasan C."/>
            <person name="Rhie A."/>
            <person name="Rojas-Bracho L."/>
            <person name="Smith C.R."/>
            <person name="Taylor B.L."/>
            <person name="Gulland F.M.D."/>
            <person name="Musser W."/>
            <person name="Houck M."/>
            <person name="Haase B."/>
            <person name="Paez S."/>
            <person name="Howe K."/>
            <person name="Torrance J."/>
            <person name="Formenti G."/>
            <person name="Phillippy A."/>
            <person name="Ryder O."/>
            <person name="Jarvis E.D."/>
            <person name="Fedrigo O."/>
        </authorList>
    </citation>
    <scope>NUCLEOTIDE SEQUENCE [LARGE SCALE GENOMIC DNA]</scope>
</reference>
<protein>
    <submittedName>
        <fullName evidence="8">Uncharacterized protein</fullName>
    </submittedName>
</protein>
<evidence type="ECO:0000313" key="9">
    <source>
        <dbReference type="Proteomes" id="UP000694554"/>
    </source>
</evidence>
<proteinExistence type="predicted"/>
<keyword evidence="7" id="KW-0812">Transmembrane</keyword>
<evidence type="ECO:0000256" key="5">
    <source>
        <dbReference type="ARBA" id="ARBA00023203"/>
    </source>
</evidence>
<name>A0A8C9B1A8_PHOSS</name>
<evidence type="ECO:0000256" key="6">
    <source>
        <dbReference type="ARBA" id="ARBA00023212"/>
    </source>
</evidence>
<comment type="subcellular location">
    <subcellularLocation>
        <location evidence="1">Cytoplasm</location>
        <location evidence="1">Cytoskeleton</location>
    </subcellularLocation>
</comment>
<sequence>MNPSRARGGEILYPTEKVSCLRKFWSKACFHYETCKMTLHMKNYKGYEKKPRCNAHYPMESFTRATKLSAWGGCLSLVCFGPLPCGLVLGIKSF</sequence>
<feature type="transmembrane region" description="Helical" evidence="7">
    <location>
        <begin position="68"/>
        <end position="91"/>
    </location>
</feature>
<organism evidence="8 9">
    <name type="scientific">Phocoena sinus</name>
    <name type="common">Vaquita</name>
    <dbReference type="NCBI Taxonomy" id="42100"/>
    <lineage>
        <taxon>Eukaryota</taxon>
        <taxon>Metazoa</taxon>
        <taxon>Chordata</taxon>
        <taxon>Craniata</taxon>
        <taxon>Vertebrata</taxon>
        <taxon>Euteleostomi</taxon>
        <taxon>Mammalia</taxon>
        <taxon>Eutheria</taxon>
        <taxon>Laurasiatheria</taxon>
        <taxon>Artiodactyla</taxon>
        <taxon>Whippomorpha</taxon>
        <taxon>Cetacea</taxon>
        <taxon>Odontoceti</taxon>
        <taxon>Phocoenidae</taxon>
        <taxon>Phocoena</taxon>
    </lineage>
</organism>
<keyword evidence="3" id="KW-0597">Phosphoprotein</keyword>
<dbReference type="GO" id="GO:0005925">
    <property type="term" value="C:focal adhesion"/>
    <property type="evidence" value="ECO:0007669"/>
    <property type="project" value="TreeGrafter"/>
</dbReference>
<evidence type="ECO:0000256" key="3">
    <source>
        <dbReference type="ARBA" id="ARBA00022553"/>
    </source>
</evidence>
<keyword evidence="5" id="KW-0009">Actin-binding</keyword>
<evidence type="ECO:0000256" key="2">
    <source>
        <dbReference type="ARBA" id="ARBA00022490"/>
    </source>
</evidence>
<dbReference type="Ensembl" id="ENSPSNT00000000150.1">
    <property type="protein sequence ID" value="ENSPSNP00000000116.1"/>
    <property type="gene ID" value="ENSPSNG00000000127.1"/>
</dbReference>
<dbReference type="PANTHER" id="PTHR46218">
    <property type="entry name" value="LASP"/>
    <property type="match status" value="1"/>
</dbReference>
<evidence type="ECO:0000256" key="1">
    <source>
        <dbReference type="ARBA" id="ARBA00004245"/>
    </source>
</evidence>
<dbReference type="Proteomes" id="UP000694554">
    <property type="component" value="Chromosome 5"/>
</dbReference>
<keyword evidence="2" id="KW-0963">Cytoplasm</keyword>
<dbReference type="GO" id="GO:0051015">
    <property type="term" value="F:actin filament binding"/>
    <property type="evidence" value="ECO:0007669"/>
    <property type="project" value="TreeGrafter"/>
</dbReference>
<keyword evidence="4" id="KW-0677">Repeat</keyword>
<evidence type="ECO:0000256" key="7">
    <source>
        <dbReference type="SAM" id="Phobius"/>
    </source>
</evidence>
<dbReference type="Gene3D" id="2.10.110.10">
    <property type="entry name" value="Cysteine Rich Protein"/>
    <property type="match status" value="1"/>
</dbReference>
<evidence type="ECO:0000313" key="8">
    <source>
        <dbReference type="Ensembl" id="ENSPSNP00000000116.1"/>
    </source>
</evidence>
<dbReference type="AlphaFoldDB" id="A0A8C9B1A8"/>
<dbReference type="PANTHER" id="PTHR46218:SF2">
    <property type="entry name" value="LIM AND SH3 DOMAIN PROTEIN 1"/>
    <property type="match status" value="1"/>
</dbReference>
<dbReference type="GeneTree" id="ENSGT00940000154775"/>